<dbReference type="Pfam" id="PF05036">
    <property type="entry name" value="SPOR"/>
    <property type="match status" value="1"/>
</dbReference>
<feature type="transmembrane region" description="Helical" evidence="2">
    <location>
        <begin position="12"/>
        <end position="32"/>
    </location>
</feature>
<dbReference type="EMBL" id="JACYFT010000001">
    <property type="protein sequence ID" value="MBD8049585.1"/>
    <property type="molecule type" value="Genomic_DNA"/>
</dbReference>
<protein>
    <submittedName>
        <fullName evidence="4">SPOR domain-containing protein</fullName>
    </submittedName>
</protein>
<evidence type="ECO:0000313" key="4">
    <source>
        <dbReference type="EMBL" id="MBD8049585.1"/>
    </source>
</evidence>
<dbReference type="InterPro" id="IPR036680">
    <property type="entry name" value="SPOR-like_sf"/>
</dbReference>
<keyword evidence="2" id="KW-0472">Membrane</keyword>
<dbReference type="PANTHER" id="PTHR38687:SF1">
    <property type="entry name" value="CELL DIVISION PROTEIN DEDD"/>
    <property type="match status" value="1"/>
</dbReference>
<evidence type="ECO:0000259" key="3">
    <source>
        <dbReference type="PROSITE" id="PS51724"/>
    </source>
</evidence>
<dbReference type="RefSeq" id="WP_191818044.1">
    <property type="nucleotide sequence ID" value="NZ_JACYFT010000001.1"/>
</dbReference>
<evidence type="ECO:0000313" key="5">
    <source>
        <dbReference type="Proteomes" id="UP000647424"/>
    </source>
</evidence>
<dbReference type="AlphaFoldDB" id="A0A927FHA0"/>
<dbReference type="GO" id="GO:0042834">
    <property type="term" value="F:peptidoglycan binding"/>
    <property type="evidence" value="ECO:0007669"/>
    <property type="project" value="InterPro"/>
</dbReference>
<sequence>MTAQTQRGGTLLGFILGLVIGLGVALGVAIYVTKVPTPFSNKNQTRSADQDEAENQKNKEWNPNGVLQPKAPASAPVAPEGTSDKVQSEPLKGEIKPAVTADPSAEPKSKPGLSTPAGTASGADPFQYFVQAGAFRYPTDADTQKAKLAMLGLDAKVSEREQGGRSVFRVRLGPFEDKAAAERVRSKLEASNMENTIVRVQR</sequence>
<comment type="caution">
    <text evidence="4">The sequence shown here is derived from an EMBL/GenBank/DDBJ whole genome shotgun (WGS) entry which is preliminary data.</text>
</comment>
<accession>A0A927FHA0</accession>
<proteinExistence type="predicted"/>
<dbReference type="GO" id="GO:0032153">
    <property type="term" value="C:cell division site"/>
    <property type="evidence" value="ECO:0007669"/>
    <property type="project" value="TreeGrafter"/>
</dbReference>
<dbReference type="PANTHER" id="PTHR38687">
    <property type="entry name" value="CELL DIVISION PROTEIN DEDD-RELATED"/>
    <property type="match status" value="1"/>
</dbReference>
<name>A0A927FHA0_9BURK</name>
<feature type="compositionally biased region" description="Basic and acidic residues" evidence="1">
    <location>
        <begin position="82"/>
        <end position="95"/>
    </location>
</feature>
<keyword evidence="2" id="KW-1133">Transmembrane helix</keyword>
<dbReference type="GO" id="GO:0032506">
    <property type="term" value="P:cytokinetic process"/>
    <property type="evidence" value="ECO:0007669"/>
    <property type="project" value="TreeGrafter"/>
</dbReference>
<feature type="compositionally biased region" description="Polar residues" evidence="1">
    <location>
        <begin position="38"/>
        <end position="47"/>
    </location>
</feature>
<evidence type="ECO:0000256" key="2">
    <source>
        <dbReference type="SAM" id="Phobius"/>
    </source>
</evidence>
<organism evidence="4 5">
    <name type="scientific">Limnohabitans radicicola</name>
    <dbReference type="NCBI Taxonomy" id="2771427"/>
    <lineage>
        <taxon>Bacteria</taxon>
        <taxon>Pseudomonadati</taxon>
        <taxon>Pseudomonadota</taxon>
        <taxon>Betaproteobacteria</taxon>
        <taxon>Burkholderiales</taxon>
        <taxon>Comamonadaceae</taxon>
        <taxon>Limnohabitans</taxon>
    </lineage>
</organism>
<keyword evidence="2" id="KW-0812">Transmembrane</keyword>
<evidence type="ECO:0000256" key="1">
    <source>
        <dbReference type="SAM" id="MobiDB-lite"/>
    </source>
</evidence>
<feature type="domain" description="SPOR" evidence="3">
    <location>
        <begin position="122"/>
        <end position="202"/>
    </location>
</feature>
<keyword evidence="5" id="KW-1185">Reference proteome</keyword>
<dbReference type="Proteomes" id="UP000647424">
    <property type="component" value="Unassembled WGS sequence"/>
</dbReference>
<reference evidence="4" key="1">
    <citation type="submission" date="2020-09" db="EMBL/GenBank/DDBJ databases">
        <title>Genome seq and assembly of Limnohabitants sp.</title>
        <authorList>
            <person name="Chhetri G."/>
        </authorList>
    </citation>
    <scope>NUCLEOTIDE SEQUENCE</scope>
    <source>
        <strain evidence="4">JUR4</strain>
    </source>
</reference>
<gene>
    <name evidence="4" type="ORF">IC609_03440</name>
</gene>
<dbReference type="InterPro" id="IPR052521">
    <property type="entry name" value="Cell_div_SPOR-domain"/>
</dbReference>
<dbReference type="Gene3D" id="3.30.70.1070">
    <property type="entry name" value="Sporulation related repeat"/>
    <property type="match status" value="1"/>
</dbReference>
<dbReference type="InterPro" id="IPR007730">
    <property type="entry name" value="SPOR-like_dom"/>
</dbReference>
<feature type="region of interest" description="Disordered" evidence="1">
    <location>
        <begin position="38"/>
        <end position="123"/>
    </location>
</feature>
<dbReference type="GO" id="GO:0030428">
    <property type="term" value="C:cell septum"/>
    <property type="evidence" value="ECO:0007669"/>
    <property type="project" value="TreeGrafter"/>
</dbReference>
<dbReference type="SUPFAM" id="SSF110997">
    <property type="entry name" value="Sporulation related repeat"/>
    <property type="match status" value="1"/>
</dbReference>
<dbReference type="PROSITE" id="PS51724">
    <property type="entry name" value="SPOR"/>
    <property type="match status" value="1"/>
</dbReference>